<keyword evidence="3" id="KW-1185">Reference proteome</keyword>
<dbReference type="STRING" id="1051891.A0A0C3KRW3"/>
<feature type="domain" description="N-acetyltransferase" evidence="1">
    <location>
        <begin position="193"/>
        <end position="350"/>
    </location>
</feature>
<evidence type="ECO:0000313" key="2">
    <source>
        <dbReference type="EMBL" id="KIO24188.1"/>
    </source>
</evidence>
<organism evidence="2 3">
    <name type="scientific">Tulasnella calospora MUT 4182</name>
    <dbReference type="NCBI Taxonomy" id="1051891"/>
    <lineage>
        <taxon>Eukaryota</taxon>
        <taxon>Fungi</taxon>
        <taxon>Dikarya</taxon>
        <taxon>Basidiomycota</taxon>
        <taxon>Agaricomycotina</taxon>
        <taxon>Agaricomycetes</taxon>
        <taxon>Cantharellales</taxon>
        <taxon>Tulasnellaceae</taxon>
        <taxon>Tulasnella</taxon>
    </lineage>
</organism>
<name>A0A0C3KRW3_9AGAM</name>
<evidence type="ECO:0000259" key="1">
    <source>
        <dbReference type="PROSITE" id="PS51186"/>
    </source>
</evidence>
<dbReference type="AlphaFoldDB" id="A0A0C3KRW3"/>
<dbReference type="PROSITE" id="PS51186">
    <property type="entry name" value="GNAT"/>
    <property type="match status" value="1"/>
</dbReference>
<protein>
    <recommendedName>
        <fullName evidence="1">N-acetyltransferase domain-containing protein</fullName>
    </recommendedName>
</protein>
<accession>A0A0C3KRW3</accession>
<dbReference type="EMBL" id="KN823066">
    <property type="protein sequence ID" value="KIO24188.1"/>
    <property type="molecule type" value="Genomic_DNA"/>
</dbReference>
<dbReference type="HOGENOM" id="CLU_059210_0_0_1"/>
<reference evidence="3" key="2">
    <citation type="submission" date="2015-01" db="EMBL/GenBank/DDBJ databases">
        <title>Evolutionary Origins and Diversification of the Mycorrhizal Mutualists.</title>
        <authorList>
            <consortium name="DOE Joint Genome Institute"/>
            <consortium name="Mycorrhizal Genomics Consortium"/>
            <person name="Kohler A."/>
            <person name="Kuo A."/>
            <person name="Nagy L.G."/>
            <person name="Floudas D."/>
            <person name="Copeland A."/>
            <person name="Barry K.W."/>
            <person name="Cichocki N."/>
            <person name="Veneault-Fourrey C."/>
            <person name="LaButti K."/>
            <person name="Lindquist E.A."/>
            <person name="Lipzen A."/>
            <person name="Lundell T."/>
            <person name="Morin E."/>
            <person name="Murat C."/>
            <person name="Riley R."/>
            <person name="Ohm R."/>
            <person name="Sun H."/>
            <person name="Tunlid A."/>
            <person name="Henrissat B."/>
            <person name="Grigoriev I.V."/>
            <person name="Hibbett D.S."/>
            <person name="Martin F."/>
        </authorList>
    </citation>
    <scope>NUCLEOTIDE SEQUENCE [LARGE SCALE GENOMIC DNA]</scope>
    <source>
        <strain evidence="3">MUT 4182</strain>
    </source>
</reference>
<dbReference type="GO" id="GO:0016747">
    <property type="term" value="F:acyltransferase activity, transferring groups other than amino-acyl groups"/>
    <property type="evidence" value="ECO:0007669"/>
    <property type="project" value="InterPro"/>
</dbReference>
<dbReference type="SUPFAM" id="SSF55729">
    <property type="entry name" value="Acyl-CoA N-acyltransferases (Nat)"/>
    <property type="match status" value="1"/>
</dbReference>
<dbReference type="Pfam" id="PF00583">
    <property type="entry name" value="Acetyltransf_1"/>
    <property type="match status" value="1"/>
</dbReference>
<gene>
    <name evidence="2" type="ORF">M407DRAFT_77294</name>
</gene>
<sequence length="359" mass="40621">MPVRSYSNSSIDVLIHATASEALATLEPLVLPKREREANIWLPHARKLKKRETSASSTESVSSDPRLTGTFWLSVWSISATKERRTLDMVLACTSHHLGDYPIFLYSHHPASHLTSSFLNRRIPILVNRFKELVSCSRVFSIYGPTTLTSAFVEEWTERTGVIPEPDPFYAAKFTTCTLKTLTPPRTAMPEGDVMRQAEVTDVEAAAVLCKEFADDSVYFPLELPDALKEARELVRNRQLWVYYMTMPDGRQELASIVACTRTSENVAAVTKVYTNPLCRSRGCAERLVRRVCEFARFFLPSWLKEAGRQFVVLFVAHENEPAEKVYNHVGFEGLRGRTAEGVEDWLEIGFSGTVRGHW</sequence>
<dbReference type="Gene3D" id="3.40.630.30">
    <property type="match status" value="1"/>
</dbReference>
<proteinExistence type="predicted"/>
<dbReference type="Proteomes" id="UP000054248">
    <property type="component" value="Unassembled WGS sequence"/>
</dbReference>
<reference evidence="2 3" key="1">
    <citation type="submission" date="2014-04" db="EMBL/GenBank/DDBJ databases">
        <authorList>
            <consortium name="DOE Joint Genome Institute"/>
            <person name="Kuo A."/>
            <person name="Girlanda M."/>
            <person name="Perotto S."/>
            <person name="Kohler A."/>
            <person name="Nagy L.G."/>
            <person name="Floudas D."/>
            <person name="Copeland A."/>
            <person name="Barry K.W."/>
            <person name="Cichocki N."/>
            <person name="Veneault-Fourrey C."/>
            <person name="LaButti K."/>
            <person name="Lindquist E.A."/>
            <person name="Lipzen A."/>
            <person name="Lundell T."/>
            <person name="Morin E."/>
            <person name="Murat C."/>
            <person name="Sun H."/>
            <person name="Tunlid A."/>
            <person name="Henrissat B."/>
            <person name="Grigoriev I.V."/>
            <person name="Hibbett D.S."/>
            <person name="Martin F."/>
            <person name="Nordberg H.P."/>
            <person name="Cantor M.N."/>
            <person name="Hua S.X."/>
        </authorList>
    </citation>
    <scope>NUCLEOTIDE SEQUENCE [LARGE SCALE GENOMIC DNA]</scope>
    <source>
        <strain evidence="2 3">MUT 4182</strain>
    </source>
</reference>
<evidence type="ECO:0000313" key="3">
    <source>
        <dbReference type="Proteomes" id="UP000054248"/>
    </source>
</evidence>
<dbReference type="OrthoDB" id="5372118at2759"/>
<dbReference type="InterPro" id="IPR016181">
    <property type="entry name" value="Acyl_CoA_acyltransferase"/>
</dbReference>
<dbReference type="InterPro" id="IPR000182">
    <property type="entry name" value="GNAT_dom"/>
</dbReference>